<feature type="domain" description="C2H2-type" evidence="14">
    <location>
        <begin position="484"/>
        <end position="512"/>
    </location>
</feature>
<dbReference type="FunFam" id="3.30.160.60:FF:001530">
    <property type="entry name" value="Zinc finger protein 268"/>
    <property type="match status" value="1"/>
</dbReference>
<dbReference type="PANTHER" id="PTHR24379:SF127">
    <property type="entry name" value="BLOODY FINGERS-RELATED"/>
    <property type="match status" value="1"/>
</dbReference>
<dbReference type="InterPro" id="IPR012934">
    <property type="entry name" value="Znf_AD"/>
</dbReference>
<keyword evidence="10" id="KW-0539">Nucleus</keyword>
<dbReference type="PROSITE" id="PS00028">
    <property type="entry name" value="ZINC_FINGER_C2H2_1"/>
    <property type="match status" value="12"/>
</dbReference>
<comment type="similarity">
    <text evidence="2">Belongs to the krueppel C2H2-type zinc-finger protein family.</text>
</comment>
<gene>
    <name evidence="17" type="primary">LOC115623694</name>
</gene>
<evidence type="ECO:0000259" key="14">
    <source>
        <dbReference type="PROSITE" id="PS50157"/>
    </source>
</evidence>
<feature type="domain" description="C2H2-type" evidence="14">
    <location>
        <begin position="848"/>
        <end position="875"/>
    </location>
</feature>
<reference evidence="17" key="1">
    <citation type="submission" date="2025-08" db="UniProtKB">
        <authorList>
            <consortium name="RefSeq"/>
        </authorList>
    </citation>
    <scope>IDENTIFICATION</scope>
    <source>
        <strain evidence="17">11010-0011.00</strain>
        <tissue evidence="17">Whole body</tissue>
    </source>
</reference>
<evidence type="ECO:0000256" key="13">
    <source>
        <dbReference type="SAM" id="MobiDB-lite"/>
    </source>
</evidence>
<feature type="domain" description="ZAD" evidence="15">
    <location>
        <begin position="5"/>
        <end position="89"/>
    </location>
</feature>
<evidence type="ECO:0000256" key="12">
    <source>
        <dbReference type="PROSITE-ProRule" id="PRU01263"/>
    </source>
</evidence>
<feature type="domain" description="C2H2-type" evidence="14">
    <location>
        <begin position="755"/>
        <end position="783"/>
    </location>
</feature>
<dbReference type="RefSeq" id="XP_030374030.1">
    <property type="nucleotide sequence ID" value="XM_030518170.1"/>
</dbReference>
<evidence type="ECO:0000256" key="11">
    <source>
        <dbReference type="PROSITE-ProRule" id="PRU00042"/>
    </source>
</evidence>
<feature type="domain" description="C2H2-type" evidence="14">
    <location>
        <begin position="820"/>
        <end position="847"/>
    </location>
</feature>
<dbReference type="GO" id="GO:0008270">
    <property type="term" value="F:zinc ion binding"/>
    <property type="evidence" value="ECO:0007669"/>
    <property type="project" value="UniProtKB-UniRule"/>
</dbReference>
<dbReference type="GO" id="GO:0000981">
    <property type="term" value="F:DNA-binding transcription factor activity, RNA polymerase II-specific"/>
    <property type="evidence" value="ECO:0007669"/>
    <property type="project" value="TreeGrafter"/>
</dbReference>
<dbReference type="PROSITE" id="PS50157">
    <property type="entry name" value="ZINC_FINGER_C2H2_2"/>
    <property type="match status" value="11"/>
</dbReference>
<keyword evidence="4" id="KW-0677">Repeat</keyword>
<evidence type="ECO:0000256" key="2">
    <source>
        <dbReference type="ARBA" id="ARBA00006991"/>
    </source>
</evidence>
<feature type="domain" description="C2H2-type" evidence="14">
    <location>
        <begin position="637"/>
        <end position="665"/>
    </location>
</feature>
<evidence type="ECO:0000256" key="9">
    <source>
        <dbReference type="ARBA" id="ARBA00023163"/>
    </source>
</evidence>
<feature type="compositionally biased region" description="Basic residues" evidence="13">
    <location>
        <begin position="214"/>
        <end position="232"/>
    </location>
</feature>
<dbReference type="AlphaFoldDB" id="A0A6J2TF27"/>
<dbReference type="GO" id="GO:0000977">
    <property type="term" value="F:RNA polymerase II transcription regulatory region sequence-specific DNA binding"/>
    <property type="evidence" value="ECO:0007669"/>
    <property type="project" value="TreeGrafter"/>
</dbReference>
<keyword evidence="16" id="KW-1185">Reference proteome</keyword>
<feature type="domain" description="C2H2-type" evidence="14">
    <location>
        <begin position="395"/>
        <end position="423"/>
    </location>
</feature>
<evidence type="ECO:0000256" key="4">
    <source>
        <dbReference type="ARBA" id="ARBA00022737"/>
    </source>
</evidence>
<dbReference type="SMART" id="SM00868">
    <property type="entry name" value="zf-AD"/>
    <property type="match status" value="1"/>
</dbReference>
<feature type="binding site" evidence="12">
    <location>
        <position position="10"/>
    </location>
    <ligand>
        <name>Zn(2+)</name>
        <dbReference type="ChEBI" id="CHEBI:29105"/>
    </ligand>
</feature>
<evidence type="ECO:0000256" key="10">
    <source>
        <dbReference type="ARBA" id="ARBA00023242"/>
    </source>
</evidence>
<dbReference type="OrthoDB" id="8117402at2759"/>
<feature type="domain" description="C2H2-type" evidence="14">
    <location>
        <begin position="904"/>
        <end position="933"/>
    </location>
</feature>
<dbReference type="FunFam" id="3.30.160.60:FF:002455">
    <property type="entry name" value="FI03704p"/>
    <property type="match status" value="1"/>
</dbReference>
<evidence type="ECO:0000256" key="1">
    <source>
        <dbReference type="ARBA" id="ARBA00004123"/>
    </source>
</evidence>
<dbReference type="PANTHER" id="PTHR24379">
    <property type="entry name" value="KRAB AND ZINC FINGER DOMAIN-CONTAINING"/>
    <property type="match status" value="1"/>
</dbReference>
<evidence type="ECO:0000256" key="7">
    <source>
        <dbReference type="ARBA" id="ARBA00023015"/>
    </source>
</evidence>
<dbReference type="PROSITE" id="PS51915">
    <property type="entry name" value="ZAD"/>
    <property type="match status" value="1"/>
</dbReference>
<dbReference type="FunFam" id="3.30.160.60:FF:001527">
    <property type="entry name" value="Zinc finger protein"/>
    <property type="match status" value="1"/>
</dbReference>
<accession>A0A6J2TF27</accession>
<dbReference type="InterPro" id="IPR036236">
    <property type="entry name" value="Znf_C2H2_sf"/>
</dbReference>
<evidence type="ECO:0000313" key="17">
    <source>
        <dbReference type="RefSeq" id="XP_030374030.1"/>
    </source>
</evidence>
<keyword evidence="6 12" id="KW-0862">Zinc</keyword>
<evidence type="ECO:0000256" key="5">
    <source>
        <dbReference type="ARBA" id="ARBA00022771"/>
    </source>
</evidence>
<feature type="binding site" evidence="12">
    <location>
        <position position="7"/>
    </location>
    <ligand>
        <name>Zn(2+)</name>
        <dbReference type="ChEBI" id="CHEBI:29105"/>
    </ligand>
</feature>
<keyword evidence="7" id="KW-0805">Transcription regulation</keyword>
<evidence type="ECO:0000259" key="15">
    <source>
        <dbReference type="PROSITE" id="PS51915"/>
    </source>
</evidence>
<proteinExistence type="inferred from homology"/>
<dbReference type="Pfam" id="PF00096">
    <property type="entry name" value="zf-C2H2"/>
    <property type="match status" value="7"/>
</dbReference>
<keyword evidence="8" id="KW-0238">DNA-binding</keyword>
<sequence>MQLPTICRTCDVVFSHTLHELSAVIENMPTFEGGKHLADLVSELTKIDLTGAISDGLPQKLCDSCMRKLKNAYNFVAQARTANEILLKHYLRKGKPIGSDAPDCLQEMPMELCVAQHVEVKIKTEPDNDAEGAQHVPCTELLNTAANQTKALQGLETEKDINIFKKSLDPLVMPETEAVKSESDVESFSNGFSSNDLDDQDSLDDLPLQQRAQTCKKKRVPKNKNKKNKKINIGRNQDKYKKLDADYEIGTCIMPKRTANLSERKKAKEMDPNLCKPHGYKLIQCMICQSKYDKICHLRNHLEEHPDIFGFDEQQNVNVTEMVELFYPDQKQLSLDQLKDRIHKDLKAGKYYRFYSITNQSGYEMDLDTSETETEAEIETEEQTTIRRKSTRTNYLCELCQQKYPRKYLLYEHQRQTHTWSEAPHICGRCDARFVSSKLLTHHYESQCKNSQKRFICHKCPLRFRWKHNLKAHYRDHKSANQTFECHECKRVFDKKKSLTVHLLSVHADESKLIPCQWCSRKFYRRDYLIKHLNRHGFKEQDIPLAETLIAATSKPNGVKIIKCKICNIQFNRIADLRAHIQLELKLSLTLHQNYESPTNYSITNQSGFEMHLEDSETDDETQSEAPSEHCKMPTLYVCDICNVQSRRKYEMVQHQRTMHQFDKVPYECERCIFKCVSKNIMEQHKEVQCHSKNKKHICPTCSYRFMWPENLEQHILLQHSNIMIKATPSKIIHAHPSAESKQTTDASASGAQILQCPHCDRTYQMQSRLNNHIRDVHVNGDRKRKEAQKKFLCSLCGKETQSASNLITHMRRHTGEKPYKCDMCDMAFPRHSEMLIHRRMHTGEKPFHCTVCGKDFARSDKLKRHMLTHSGLKPHKCTYCEKSYRQSKDLNLHLQQHTGESPFVCGICGERFIQSSTLEKHRMMRRHFDEVK</sequence>
<keyword evidence="5 11" id="KW-0863">Zinc-finger</keyword>
<protein>
    <submittedName>
        <fullName evidence="17">Zinc finger protein 91-like</fullName>
    </submittedName>
</protein>
<dbReference type="Gene3D" id="3.30.160.60">
    <property type="entry name" value="Classic Zinc Finger"/>
    <property type="match status" value="10"/>
</dbReference>
<evidence type="ECO:0000256" key="3">
    <source>
        <dbReference type="ARBA" id="ARBA00022723"/>
    </source>
</evidence>
<dbReference type="GeneID" id="115623694"/>
<dbReference type="Pfam" id="PF07776">
    <property type="entry name" value="zf-AD"/>
    <property type="match status" value="1"/>
</dbReference>
<comment type="subcellular location">
    <subcellularLocation>
        <location evidence="1">Nucleus</location>
    </subcellularLocation>
</comment>
<dbReference type="FunFam" id="3.30.160.60:FF:000065">
    <property type="entry name" value="B-cell CLL/lymphoma 6, member B"/>
    <property type="match status" value="1"/>
</dbReference>
<evidence type="ECO:0000313" key="16">
    <source>
        <dbReference type="Proteomes" id="UP000504634"/>
    </source>
</evidence>
<dbReference type="FunFam" id="3.30.160.60:FF:001370">
    <property type="entry name" value="Zinc finger protein"/>
    <property type="match status" value="1"/>
</dbReference>
<feature type="domain" description="C2H2-type" evidence="14">
    <location>
        <begin position="455"/>
        <end position="482"/>
    </location>
</feature>
<dbReference type="GO" id="GO:0005634">
    <property type="term" value="C:nucleus"/>
    <property type="evidence" value="ECO:0007669"/>
    <property type="project" value="UniProtKB-SubCell"/>
</dbReference>
<dbReference type="SUPFAM" id="SSF57716">
    <property type="entry name" value="Glucocorticoid receptor-like (DNA-binding domain)"/>
    <property type="match status" value="1"/>
</dbReference>
<feature type="domain" description="C2H2-type" evidence="14">
    <location>
        <begin position="876"/>
        <end position="903"/>
    </location>
</feature>
<feature type="domain" description="C2H2-type" evidence="14">
    <location>
        <begin position="792"/>
        <end position="819"/>
    </location>
</feature>
<dbReference type="SMART" id="SM00355">
    <property type="entry name" value="ZnF_C2H2"/>
    <property type="match status" value="16"/>
</dbReference>
<dbReference type="InterPro" id="IPR013087">
    <property type="entry name" value="Znf_C2H2_type"/>
</dbReference>
<organism evidence="16 17">
    <name type="scientific">Drosophila lebanonensis</name>
    <name type="common">Fruit fly</name>
    <name type="synonym">Scaptodrosophila lebanonensis</name>
    <dbReference type="NCBI Taxonomy" id="7225"/>
    <lineage>
        <taxon>Eukaryota</taxon>
        <taxon>Metazoa</taxon>
        <taxon>Ecdysozoa</taxon>
        <taxon>Arthropoda</taxon>
        <taxon>Hexapoda</taxon>
        <taxon>Insecta</taxon>
        <taxon>Pterygota</taxon>
        <taxon>Neoptera</taxon>
        <taxon>Endopterygota</taxon>
        <taxon>Diptera</taxon>
        <taxon>Brachycera</taxon>
        <taxon>Muscomorpha</taxon>
        <taxon>Ephydroidea</taxon>
        <taxon>Drosophilidae</taxon>
        <taxon>Scaptodrosophila</taxon>
    </lineage>
</organism>
<feature type="domain" description="C2H2-type" evidence="14">
    <location>
        <begin position="514"/>
        <end position="541"/>
    </location>
</feature>
<keyword evidence="9" id="KW-0804">Transcription</keyword>
<evidence type="ECO:0000256" key="6">
    <source>
        <dbReference type="ARBA" id="ARBA00022833"/>
    </source>
</evidence>
<dbReference type="Proteomes" id="UP000504634">
    <property type="component" value="Unplaced"/>
</dbReference>
<name>A0A6J2TF27_DROLE</name>
<evidence type="ECO:0000256" key="8">
    <source>
        <dbReference type="ARBA" id="ARBA00023125"/>
    </source>
</evidence>
<feature type="binding site" evidence="12">
    <location>
        <position position="65"/>
    </location>
    <ligand>
        <name>Zn(2+)</name>
        <dbReference type="ChEBI" id="CHEBI:29105"/>
    </ligand>
</feature>
<feature type="binding site" evidence="12">
    <location>
        <position position="62"/>
    </location>
    <ligand>
        <name>Zn(2+)</name>
        <dbReference type="ChEBI" id="CHEBI:29105"/>
    </ligand>
</feature>
<feature type="region of interest" description="Disordered" evidence="13">
    <location>
        <begin position="177"/>
        <end position="235"/>
    </location>
</feature>
<dbReference type="FunFam" id="3.30.160.60:FF:002403">
    <property type="entry name" value="zinc finger protein 420"/>
    <property type="match status" value="2"/>
</dbReference>
<keyword evidence="3 12" id="KW-0479">Metal-binding</keyword>
<dbReference type="SUPFAM" id="SSF57667">
    <property type="entry name" value="beta-beta-alpha zinc fingers"/>
    <property type="match status" value="7"/>
</dbReference>